<protein>
    <recommendedName>
        <fullName evidence="2">Fatty acid desaturase domain-containing protein</fullName>
    </recommendedName>
</protein>
<keyword evidence="4" id="KW-1185">Reference proteome</keyword>
<accession>A0A1V6R355</accession>
<evidence type="ECO:0000313" key="3">
    <source>
        <dbReference type="EMBL" id="OQD95883.1"/>
    </source>
</evidence>
<keyword evidence="1" id="KW-0812">Transmembrane</keyword>
<dbReference type="PANTHER" id="PTHR32100">
    <property type="entry name" value="OMEGA-6 FATTY ACID DESATURASE, CHLOROPLASTIC"/>
    <property type="match status" value="1"/>
</dbReference>
<dbReference type="STRING" id="60172.A0A1V6R355"/>
<gene>
    <name evidence="3" type="ORF">PENSOL_c018G01210</name>
</gene>
<sequence>MDLLPDKTLTDTEETIHKEIGVRELRDAIPGHCFRPSYIVSFCYLLRDIFGVVTLATLAAFILPHITNPYFYTISWCLYGFTQGLFGTGLWVLAHECGHGGFSQSPWLNDMIGWSLHSMLLTPYFSWKSTHRRHHLHANHMERDHHYVPYRRDAYAAKLKVEQNKLEDLAADTPVVTTIRIIIQQIFGWPWYLLFNLTAGPESTHPKSPGRWWQNSHFDPTSSLFNPSDYLSVIISDIGIGLTIGALWYLGNLFGSKSIILLYVAPWLWVNHWIVAITYLHHTHPLLSRYEQDSWSFLKGALATVDRDFGWVGRFFFHNIIDFHVIHHLFSQIPFYHAEEATRAIIPLLGSRYYQDKASSFVGGLWQAFTECQWVEPGQGDSTGNGELRFQKGPSPAPEYKMRHWKDIASTECKAWM</sequence>
<dbReference type="Proteomes" id="UP000191612">
    <property type="component" value="Unassembled WGS sequence"/>
</dbReference>
<evidence type="ECO:0000313" key="4">
    <source>
        <dbReference type="Proteomes" id="UP000191612"/>
    </source>
</evidence>
<dbReference type="InterPro" id="IPR012171">
    <property type="entry name" value="Fatty_acid_desaturase"/>
</dbReference>
<reference evidence="4" key="1">
    <citation type="journal article" date="2017" name="Nat. Microbiol.">
        <title>Global analysis of biosynthetic gene clusters reveals vast potential of secondary metabolite production in Penicillium species.</title>
        <authorList>
            <person name="Nielsen J.C."/>
            <person name="Grijseels S."/>
            <person name="Prigent S."/>
            <person name="Ji B."/>
            <person name="Dainat J."/>
            <person name="Nielsen K.F."/>
            <person name="Frisvad J.C."/>
            <person name="Workman M."/>
            <person name="Nielsen J."/>
        </authorList>
    </citation>
    <scope>NUCLEOTIDE SEQUENCE [LARGE SCALE GENOMIC DNA]</scope>
    <source>
        <strain evidence="4">IBT 29525</strain>
    </source>
</reference>
<comment type="caution">
    <text evidence="3">The sequence shown here is derived from an EMBL/GenBank/DDBJ whole genome shotgun (WGS) entry which is preliminary data.</text>
</comment>
<evidence type="ECO:0000259" key="2">
    <source>
        <dbReference type="Pfam" id="PF00487"/>
    </source>
</evidence>
<organism evidence="3 4">
    <name type="scientific">Penicillium solitum</name>
    <dbReference type="NCBI Taxonomy" id="60172"/>
    <lineage>
        <taxon>Eukaryota</taxon>
        <taxon>Fungi</taxon>
        <taxon>Dikarya</taxon>
        <taxon>Ascomycota</taxon>
        <taxon>Pezizomycotina</taxon>
        <taxon>Eurotiomycetes</taxon>
        <taxon>Eurotiomycetidae</taxon>
        <taxon>Eurotiales</taxon>
        <taxon>Aspergillaceae</taxon>
        <taxon>Penicillium</taxon>
    </lineage>
</organism>
<evidence type="ECO:0000256" key="1">
    <source>
        <dbReference type="SAM" id="Phobius"/>
    </source>
</evidence>
<dbReference type="GO" id="GO:0006629">
    <property type="term" value="P:lipid metabolic process"/>
    <property type="evidence" value="ECO:0007669"/>
    <property type="project" value="InterPro"/>
</dbReference>
<name>A0A1V6R355_9EURO</name>
<feature type="transmembrane region" description="Helical" evidence="1">
    <location>
        <begin position="260"/>
        <end position="280"/>
    </location>
</feature>
<feature type="transmembrane region" description="Helical" evidence="1">
    <location>
        <begin position="70"/>
        <end position="91"/>
    </location>
</feature>
<dbReference type="EMBL" id="MDYO01000018">
    <property type="protein sequence ID" value="OQD95883.1"/>
    <property type="molecule type" value="Genomic_DNA"/>
</dbReference>
<dbReference type="AlphaFoldDB" id="A0A1V6R355"/>
<keyword evidence="1" id="KW-1133">Transmembrane helix</keyword>
<feature type="transmembrane region" description="Helical" evidence="1">
    <location>
        <begin position="230"/>
        <end position="248"/>
    </location>
</feature>
<feature type="transmembrane region" description="Helical" evidence="1">
    <location>
        <begin position="44"/>
        <end position="63"/>
    </location>
</feature>
<feature type="domain" description="Fatty acid desaturase" evidence="2">
    <location>
        <begin position="76"/>
        <end position="351"/>
    </location>
</feature>
<dbReference type="InterPro" id="IPR005804">
    <property type="entry name" value="FA_desaturase_dom"/>
</dbReference>
<dbReference type="Pfam" id="PF00487">
    <property type="entry name" value="FA_desaturase"/>
    <property type="match status" value="1"/>
</dbReference>
<dbReference type="GO" id="GO:0016491">
    <property type="term" value="F:oxidoreductase activity"/>
    <property type="evidence" value="ECO:0007669"/>
    <property type="project" value="InterPro"/>
</dbReference>
<dbReference type="CDD" id="cd03507">
    <property type="entry name" value="Delta12-FADS-like"/>
    <property type="match status" value="1"/>
</dbReference>
<proteinExistence type="predicted"/>
<keyword evidence="1" id="KW-0472">Membrane</keyword>